<protein>
    <recommendedName>
        <fullName evidence="1">bis(5'-nucleosyl)-tetraphosphatase (symmetrical)</fullName>
        <ecNumber evidence="1">3.6.1.41</ecNumber>
    </recommendedName>
</protein>
<evidence type="ECO:0000256" key="5">
    <source>
        <dbReference type="ARBA" id="ARBA00023004"/>
    </source>
</evidence>
<dbReference type="EC" id="3.6.1.41" evidence="1"/>
<dbReference type="GO" id="GO:0008803">
    <property type="term" value="F:bis(5'-nucleosyl)-tetraphosphatase (symmetrical) activity"/>
    <property type="evidence" value="ECO:0007669"/>
    <property type="project" value="UniProtKB-EC"/>
</dbReference>
<name>A0A3P3R0J2_9FIRM</name>
<accession>A0A3P3R0J2</accession>
<dbReference type="InterPro" id="IPR005249">
    <property type="entry name" value="YqeK"/>
</dbReference>
<dbReference type="PROSITE" id="PS51831">
    <property type="entry name" value="HD"/>
    <property type="match status" value="1"/>
</dbReference>
<dbReference type="PANTHER" id="PTHR35795:SF1">
    <property type="entry name" value="BIS(5'-NUCLEOSYL)-TETRAPHOSPHATASE, SYMMETRICAL"/>
    <property type="match status" value="1"/>
</dbReference>
<dbReference type="SUPFAM" id="SSF109604">
    <property type="entry name" value="HD-domain/PDEase-like"/>
    <property type="match status" value="1"/>
</dbReference>
<dbReference type="CDD" id="cd00077">
    <property type="entry name" value="HDc"/>
    <property type="match status" value="1"/>
</dbReference>
<organism evidence="8 9">
    <name type="scientific">Lachnoanaerobaculum gingivalis</name>
    <dbReference type="NCBI Taxonomy" id="2490855"/>
    <lineage>
        <taxon>Bacteria</taxon>
        <taxon>Bacillati</taxon>
        <taxon>Bacillota</taxon>
        <taxon>Clostridia</taxon>
        <taxon>Lachnospirales</taxon>
        <taxon>Lachnospiraceae</taxon>
        <taxon>Lachnoanaerobaculum</taxon>
    </lineage>
</organism>
<evidence type="ECO:0000256" key="4">
    <source>
        <dbReference type="ARBA" id="ARBA00022801"/>
    </source>
</evidence>
<dbReference type="OrthoDB" id="5295945at2"/>
<evidence type="ECO:0000313" key="8">
    <source>
        <dbReference type="EMBL" id="RRJ26113.1"/>
    </source>
</evidence>
<dbReference type="GO" id="GO:0046872">
    <property type="term" value="F:metal ion binding"/>
    <property type="evidence" value="ECO:0007669"/>
    <property type="project" value="UniProtKB-KW"/>
</dbReference>
<dbReference type="Gene3D" id="1.10.3210.10">
    <property type="entry name" value="Hypothetical protein af1432"/>
    <property type="match status" value="1"/>
</dbReference>
<evidence type="ECO:0000313" key="9">
    <source>
        <dbReference type="Proteomes" id="UP000272490"/>
    </source>
</evidence>
<dbReference type="InterPro" id="IPR006674">
    <property type="entry name" value="HD_domain"/>
</dbReference>
<dbReference type="InterPro" id="IPR003607">
    <property type="entry name" value="HD/PDEase_dom"/>
</dbReference>
<reference evidence="8 9" key="1">
    <citation type="submission" date="2018-11" db="EMBL/GenBank/DDBJ databases">
        <title>Genome sequencing of Lachnoanaerobaculum sp. KCOM 2030 (= ChDC B114).</title>
        <authorList>
            <person name="Kook J.-K."/>
            <person name="Park S.-N."/>
            <person name="Lim Y.K."/>
        </authorList>
    </citation>
    <scope>NUCLEOTIDE SEQUENCE [LARGE SCALE GENOMIC DNA]</scope>
    <source>
        <strain evidence="8 9">KCOM 2030</strain>
    </source>
</reference>
<evidence type="ECO:0000256" key="3">
    <source>
        <dbReference type="ARBA" id="ARBA00022741"/>
    </source>
</evidence>
<comment type="catalytic activity">
    <reaction evidence="6">
        <text>P(1),P(4)-bis(5'-adenosyl) tetraphosphate + H2O = 2 ADP + 2 H(+)</text>
        <dbReference type="Rhea" id="RHEA:24252"/>
        <dbReference type="ChEBI" id="CHEBI:15377"/>
        <dbReference type="ChEBI" id="CHEBI:15378"/>
        <dbReference type="ChEBI" id="CHEBI:58141"/>
        <dbReference type="ChEBI" id="CHEBI:456216"/>
        <dbReference type="EC" id="3.6.1.41"/>
    </reaction>
</comment>
<dbReference type="EMBL" id="RRCO01000002">
    <property type="protein sequence ID" value="RRJ26113.1"/>
    <property type="molecule type" value="Genomic_DNA"/>
</dbReference>
<dbReference type="NCBIfam" id="TIGR00488">
    <property type="entry name" value="bis(5'-nucleosyl)-tetraphosphatase (symmetrical) YqeK"/>
    <property type="match status" value="1"/>
</dbReference>
<dbReference type="InterPro" id="IPR051094">
    <property type="entry name" value="Diverse_Catalytic_Enzymes"/>
</dbReference>
<evidence type="ECO:0000256" key="6">
    <source>
        <dbReference type="ARBA" id="ARBA00049417"/>
    </source>
</evidence>
<dbReference type="GO" id="GO:0000166">
    <property type="term" value="F:nucleotide binding"/>
    <property type="evidence" value="ECO:0007669"/>
    <property type="project" value="UniProtKB-KW"/>
</dbReference>
<dbReference type="RefSeq" id="WP_128673910.1">
    <property type="nucleotide sequence ID" value="NZ_RRCO01000002.1"/>
</dbReference>
<keyword evidence="4" id="KW-0378">Hydrolase</keyword>
<keyword evidence="2" id="KW-0479">Metal-binding</keyword>
<dbReference type="AlphaFoldDB" id="A0A3P3R0J2"/>
<comment type="caution">
    <text evidence="8">The sequence shown here is derived from an EMBL/GenBank/DDBJ whole genome shotgun (WGS) entry which is preliminary data.</text>
</comment>
<dbReference type="Pfam" id="PF01966">
    <property type="entry name" value="HD"/>
    <property type="match status" value="1"/>
</dbReference>
<sequence>MFDFSRENIDLIKADVKEKLPKKRYEHTLGVAYTSAALAMRYGEDIVKAELAGILHDVAKGEKVSKLKDDMDGFVDPYTDKSYVALVSDKAPQILHAIYAPFLARKNYNIEDKDILSAIRWHTTGKKDMSMLEKIVFVADYIEPNRKQLPGLDEIRKLAFEDITKAIGRIANSTIEYLSSQDMYIDKFTYELRDEEV</sequence>
<keyword evidence="3" id="KW-0547">Nucleotide-binding</keyword>
<proteinExistence type="predicted"/>
<dbReference type="SMART" id="SM00471">
    <property type="entry name" value="HDc"/>
    <property type="match status" value="1"/>
</dbReference>
<keyword evidence="5" id="KW-0408">Iron</keyword>
<evidence type="ECO:0000256" key="1">
    <source>
        <dbReference type="ARBA" id="ARBA00012506"/>
    </source>
</evidence>
<feature type="domain" description="HD" evidence="7">
    <location>
        <begin position="24"/>
        <end position="145"/>
    </location>
</feature>
<dbReference type="PANTHER" id="PTHR35795">
    <property type="entry name" value="SLR1885 PROTEIN"/>
    <property type="match status" value="1"/>
</dbReference>
<keyword evidence="9" id="KW-1185">Reference proteome</keyword>
<dbReference type="Proteomes" id="UP000272490">
    <property type="component" value="Unassembled WGS sequence"/>
</dbReference>
<evidence type="ECO:0000259" key="7">
    <source>
        <dbReference type="PROSITE" id="PS51831"/>
    </source>
</evidence>
<gene>
    <name evidence="8" type="ORF">EHV10_06190</name>
</gene>
<evidence type="ECO:0000256" key="2">
    <source>
        <dbReference type="ARBA" id="ARBA00022723"/>
    </source>
</evidence>